<dbReference type="OrthoDB" id="5515372at2"/>
<keyword evidence="2" id="KW-1185">Reference proteome</keyword>
<evidence type="ECO:0008006" key="3">
    <source>
        <dbReference type="Google" id="ProtNLM"/>
    </source>
</evidence>
<accession>A0A250IDJ2</accession>
<dbReference type="AlphaFoldDB" id="A0A250IDJ2"/>
<organism evidence="1 2">
    <name type="scientific">Melittangium boletus DSM 14713</name>
    <dbReference type="NCBI Taxonomy" id="1294270"/>
    <lineage>
        <taxon>Bacteria</taxon>
        <taxon>Pseudomonadati</taxon>
        <taxon>Myxococcota</taxon>
        <taxon>Myxococcia</taxon>
        <taxon>Myxococcales</taxon>
        <taxon>Cystobacterineae</taxon>
        <taxon>Archangiaceae</taxon>
        <taxon>Melittangium</taxon>
    </lineage>
</organism>
<evidence type="ECO:0000313" key="2">
    <source>
        <dbReference type="Proteomes" id="UP000217289"/>
    </source>
</evidence>
<dbReference type="EMBL" id="CP022163">
    <property type="protein sequence ID" value="ATB29934.1"/>
    <property type="molecule type" value="Genomic_DNA"/>
</dbReference>
<protein>
    <recommendedName>
        <fullName evidence="3">Lipoprotein</fullName>
    </recommendedName>
</protein>
<gene>
    <name evidence="1" type="ORF">MEBOL_003389</name>
</gene>
<sequence>MARPSGISVLLLALAAGGCDNSQAPCTQGCPDISGVYSLEDSVPVGNCPFSPYLLAPSVELQQSSERRKVVLHVIDPTTQVEVPLSGDVYMASTSDMIGSFRIDTRTTRLANRTSEQTVTLDVLATGVVSLRDGHRVLSATLSTTDALSNQACTTTLTVTGQSQ</sequence>
<name>A0A250IDJ2_9BACT</name>
<dbReference type="PROSITE" id="PS51257">
    <property type="entry name" value="PROKAR_LIPOPROTEIN"/>
    <property type="match status" value="1"/>
</dbReference>
<proteinExistence type="predicted"/>
<reference evidence="1 2" key="1">
    <citation type="submission" date="2017-06" db="EMBL/GenBank/DDBJ databases">
        <authorList>
            <person name="Kim H.J."/>
            <person name="Triplett B.A."/>
        </authorList>
    </citation>
    <scope>NUCLEOTIDE SEQUENCE [LARGE SCALE GENOMIC DNA]</scope>
    <source>
        <strain evidence="1 2">DSM 14713</strain>
    </source>
</reference>
<dbReference type="Proteomes" id="UP000217289">
    <property type="component" value="Chromosome"/>
</dbReference>
<dbReference type="KEGG" id="mbd:MEBOL_003389"/>
<evidence type="ECO:0000313" key="1">
    <source>
        <dbReference type="EMBL" id="ATB29934.1"/>
    </source>
</evidence>
<dbReference type="RefSeq" id="WP_095978442.1">
    <property type="nucleotide sequence ID" value="NZ_CP022163.1"/>
</dbReference>